<dbReference type="SUPFAM" id="SSF53474">
    <property type="entry name" value="alpha/beta-Hydrolases"/>
    <property type="match status" value="1"/>
</dbReference>
<dbReference type="Proteomes" id="UP000256519">
    <property type="component" value="Unassembled WGS sequence"/>
</dbReference>
<feature type="domain" description="Carboxylesterase type B" evidence="4">
    <location>
        <begin position="4"/>
        <end position="405"/>
    </location>
</feature>
<protein>
    <recommendedName>
        <fullName evidence="3">Carboxylic ester hydrolase</fullName>
        <ecNumber evidence="3">3.1.1.-</ecNumber>
    </recommendedName>
</protein>
<name>A0A3D8WUK2_PRIMG</name>
<comment type="caution">
    <text evidence="5">The sequence shown here is derived from an EMBL/GenBank/DDBJ whole genome shotgun (WGS) entry which is preliminary data.</text>
</comment>
<organism evidence="5 6">
    <name type="scientific">Priestia megaterium</name>
    <name type="common">Bacillus megaterium</name>
    <dbReference type="NCBI Taxonomy" id="1404"/>
    <lineage>
        <taxon>Bacteria</taxon>
        <taxon>Bacillati</taxon>
        <taxon>Bacillota</taxon>
        <taxon>Bacilli</taxon>
        <taxon>Bacillales</taxon>
        <taxon>Bacillaceae</taxon>
        <taxon>Priestia</taxon>
    </lineage>
</organism>
<evidence type="ECO:0000313" key="6">
    <source>
        <dbReference type="Proteomes" id="UP000256519"/>
    </source>
</evidence>
<proteinExistence type="inferred from homology"/>
<dbReference type="InterPro" id="IPR050309">
    <property type="entry name" value="Type-B_Carboxylest/Lipase"/>
</dbReference>
<dbReference type="InterPro" id="IPR019826">
    <property type="entry name" value="Carboxylesterase_B_AS"/>
</dbReference>
<dbReference type="RefSeq" id="WP_116078318.1">
    <property type="nucleotide sequence ID" value="NZ_CP187639.1"/>
</dbReference>
<reference evidence="5 6" key="1">
    <citation type="journal article" date="2018" name="Appl. Environ. Microbiol.">
        <title>Antimicrobial susceptibility testing and tentative epidemiological cut-off values of five Bacillus species relevant for use as animal feed additives or for plant protection.</title>
        <authorList>
            <person name="Agerso Y."/>
            <person name="Stuer-Lauridsen B."/>
            <person name="Bjerre K."/>
            <person name="Jensen M.G."/>
            <person name="Johansen E."/>
            <person name="Bennedsen M."/>
            <person name="Brockmann E."/>
            <person name="Nielsen B."/>
        </authorList>
    </citation>
    <scope>NUCLEOTIDE SEQUENCE [LARGE SCALE GENOMIC DNA]</scope>
    <source>
        <strain evidence="5 6">CHCC20162</strain>
    </source>
</reference>
<comment type="similarity">
    <text evidence="1 3">Belongs to the type-B carboxylesterase/lipase family.</text>
</comment>
<evidence type="ECO:0000256" key="2">
    <source>
        <dbReference type="ARBA" id="ARBA00022801"/>
    </source>
</evidence>
<dbReference type="Gene3D" id="3.40.50.1820">
    <property type="entry name" value="alpha/beta hydrolase"/>
    <property type="match status" value="1"/>
</dbReference>
<evidence type="ECO:0000256" key="1">
    <source>
        <dbReference type="ARBA" id="ARBA00005964"/>
    </source>
</evidence>
<dbReference type="InterPro" id="IPR029058">
    <property type="entry name" value="AB_hydrolase_fold"/>
</dbReference>
<dbReference type="EMBL" id="PQWM01000053">
    <property type="protein sequence ID" value="RDZ07678.1"/>
    <property type="molecule type" value="Genomic_DNA"/>
</dbReference>
<dbReference type="Pfam" id="PF00135">
    <property type="entry name" value="COesterase"/>
    <property type="match status" value="1"/>
</dbReference>
<evidence type="ECO:0000313" key="5">
    <source>
        <dbReference type="EMBL" id="RDZ07678.1"/>
    </source>
</evidence>
<evidence type="ECO:0000256" key="3">
    <source>
        <dbReference type="RuleBase" id="RU361235"/>
    </source>
</evidence>
<dbReference type="AlphaFoldDB" id="A0A3D8WUK2"/>
<evidence type="ECO:0000259" key="4">
    <source>
        <dbReference type="Pfam" id="PF00135"/>
    </source>
</evidence>
<sequence>MKNKQFSNVNQWLGIPYAKANRFQKPELLSFDPNGQYNQSGPASLQNFDISWLNTDKGASEDSLNLNVWSPAHVNEKLPVVVYIHGGGFEYGANSQDTSDLSGMVATEKVVGVSINYRLGIFGWLSLTQYGEPFKETTNLGLQDVITALQWVKQNIEQFGGDPNNITVEGHSAGAFISTALLSAPSAKGLFNRLLLFSSSAARIIPRWWAEELAHKVIVELGIQDTPEQLIKMDAKTLMSAFSKVQPRGYGETHGIDNKILGTVDDSYLENGIIKAHPLEVLANGEHKDVDIVFSTTTAEVDWYAINTPDAFRPESFDELVEELIKWSKVPRSRAVEIVKFYAEGRSPIEAKSLMYTDFCFLIPASRGALAHAKSGGRAYLLNVGPTENNPAVHGTEMYGIVGQKQPDATEEQIKRDQIVTDTVYNLTYQNYDLLWQPVTNKIYTKDIGQRPYEGTTYTKRILELFRGIDRP</sequence>
<dbReference type="EC" id="3.1.1.-" evidence="3"/>
<accession>A0A3D8WUK2</accession>
<dbReference type="GO" id="GO:0016787">
    <property type="term" value="F:hydrolase activity"/>
    <property type="evidence" value="ECO:0007669"/>
    <property type="project" value="UniProtKB-KW"/>
</dbReference>
<keyword evidence="2 3" id="KW-0378">Hydrolase</keyword>
<dbReference type="PANTHER" id="PTHR11559">
    <property type="entry name" value="CARBOXYLESTERASE"/>
    <property type="match status" value="1"/>
</dbReference>
<dbReference type="PROSITE" id="PS00122">
    <property type="entry name" value="CARBOXYLESTERASE_B_1"/>
    <property type="match status" value="1"/>
</dbReference>
<dbReference type="InterPro" id="IPR002018">
    <property type="entry name" value="CarbesteraseB"/>
</dbReference>
<gene>
    <name evidence="5" type="ORF">C3744_27365</name>
</gene>